<gene>
    <name evidence="3" type="ORF">Csa_3G636950</name>
</gene>
<evidence type="ECO:0000256" key="1">
    <source>
        <dbReference type="SAM" id="Coils"/>
    </source>
</evidence>
<sequence>MGKKRGGTRRSSAAELLETPPLTPPPATDSPKSAIFNRKMNSIGCKLSSPENTNLAKNKVPAGLFKSSPRNASSLSSISDLKDFASSQLLDLKRHIDHSHSQIVKDLDSSNSRLQKRFKIQGQTCQKMMDEAEKEYKKMSQRIHESQEAMKASYEEFLAHEEESASRACKTSITELSQSFERSIDALRSRFGIPST</sequence>
<dbReference type="PANTHER" id="PTHR37371:SF1">
    <property type="entry name" value="KINESIN-LIKE PROTEIN"/>
    <property type="match status" value="1"/>
</dbReference>
<evidence type="ECO:0000313" key="4">
    <source>
        <dbReference type="Proteomes" id="UP000029981"/>
    </source>
</evidence>
<reference evidence="3 4" key="1">
    <citation type="journal article" date="2009" name="Nat. Genet.">
        <title>The genome of the cucumber, Cucumis sativus L.</title>
        <authorList>
            <person name="Huang S."/>
            <person name="Li R."/>
            <person name="Zhang Z."/>
            <person name="Li L."/>
            <person name="Gu X."/>
            <person name="Fan W."/>
            <person name="Lucas W.J."/>
            <person name="Wang X."/>
            <person name="Xie B."/>
            <person name="Ni P."/>
            <person name="Ren Y."/>
            <person name="Zhu H."/>
            <person name="Li J."/>
            <person name="Lin K."/>
            <person name="Jin W."/>
            <person name="Fei Z."/>
            <person name="Li G."/>
            <person name="Staub J."/>
            <person name="Kilian A."/>
            <person name="van der Vossen E.A."/>
            <person name="Wu Y."/>
            <person name="Guo J."/>
            <person name="He J."/>
            <person name="Jia Z."/>
            <person name="Ren Y."/>
            <person name="Tian G."/>
            <person name="Lu Y."/>
            <person name="Ruan J."/>
            <person name="Qian W."/>
            <person name="Wang M."/>
            <person name="Huang Q."/>
            <person name="Li B."/>
            <person name="Xuan Z."/>
            <person name="Cao J."/>
            <person name="Asan"/>
            <person name="Wu Z."/>
            <person name="Zhang J."/>
            <person name="Cai Q."/>
            <person name="Bai Y."/>
            <person name="Zhao B."/>
            <person name="Han Y."/>
            <person name="Li Y."/>
            <person name="Li X."/>
            <person name="Wang S."/>
            <person name="Shi Q."/>
            <person name="Liu S."/>
            <person name="Cho W.K."/>
            <person name="Kim J.Y."/>
            <person name="Xu Y."/>
            <person name="Heller-Uszynska K."/>
            <person name="Miao H."/>
            <person name="Cheng Z."/>
            <person name="Zhang S."/>
            <person name="Wu J."/>
            <person name="Yang Y."/>
            <person name="Kang H."/>
            <person name="Li M."/>
            <person name="Liang H."/>
            <person name="Ren X."/>
            <person name="Shi Z."/>
            <person name="Wen M."/>
            <person name="Jian M."/>
            <person name="Yang H."/>
            <person name="Zhang G."/>
            <person name="Yang Z."/>
            <person name="Chen R."/>
            <person name="Liu S."/>
            <person name="Li J."/>
            <person name="Ma L."/>
            <person name="Liu H."/>
            <person name="Zhou Y."/>
            <person name="Zhao J."/>
            <person name="Fang X."/>
            <person name="Li G."/>
            <person name="Fang L."/>
            <person name="Li Y."/>
            <person name="Liu D."/>
            <person name="Zheng H."/>
            <person name="Zhang Y."/>
            <person name="Qin N."/>
            <person name="Li Z."/>
            <person name="Yang G."/>
            <person name="Yang S."/>
            <person name="Bolund L."/>
            <person name="Kristiansen K."/>
            <person name="Zheng H."/>
            <person name="Li S."/>
            <person name="Zhang X."/>
            <person name="Yang H."/>
            <person name="Wang J."/>
            <person name="Sun R."/>
            <person name="Zhang B."/>
            <person name="Jiang S."/>
            <person name="Wang J."/>
            <person name="Du Y."/>
            <person name="Li S."/>
        </authorList>
    </citation>
    <scope>NUCLEOTIDE SEQUENCE [LARGE SCALE GENOMIC DNA]</scope>
    <source>
        <strain evidence="4">cv. 9930</strain>
    </source>
</reference>
<organism evidence="3 4">
    <name type="scientific">Cucumis sativus</name>
    <name type="common">Cucumber</name>
    <dbReference type="NCBI Taxonomy" id="3659"/>
    <lineage>
        <taxon>Eukaryota</taxon>
        <taxon>Viridiplantae</taxon>
        <taxon>Streptophyta</taxon>
        <taxon>Embryophyta</taxon>
        <taxon>Tracheophyta</taxon>
        <taxon>Spermatophyta</taxon>
        <taxon>Magnoliopsida</taxon>
        <taxon>eudicotyledons</taxon>
        <taxon>Gunneridae</taxon>
        <taxon>Pentapetalae</taxon>
        <taxon>rosids</taxon>
        <taxon>fabids</taxon>
        <taxon>Cucurbitales</taxon>
        <taxon>Cucurbitaceae</taxon>
        <taxon>Benincaseae</taxon>
        <taxon>Cucumis</taxon>
    </lineage>
</organism>
<keyword evidence="1" id="KW-0175">Coiled coil</keyword>
<proteinExistence type="predicted"/>
<dbReference type="OrthoDB" id="1933837at2759"/>
<name>A0A0A0LCH5_CUCSA</name>
<evidence type="ECO:0000313" key="3">
    <source>
        <dbReference type="EMBL" id="KGN58397.1"/>
    </source>
</evidence>
<feature type="region of interest" description="Disordered" evidence="2">
    <location>
        <begin position="1"/>
        <end position="34"/>
    </location>
</feature>
<dbReference type="KEGG" id="csv:101212399"/>
<dbReference type="PANTHER" id="PTHR37371">
    <property type="entry name" value="OS08G0180400 PROTEIN"/>
    <property type="match status" value="1"/>
</dbReference>
<dbReference type="EMBL" id="CM002924">
    <property type="protein sequence ID" value="KGN58397.1"/>
    <property type="molecule type" value="Genomic_DNA"/>
</dbReference>
<reference evidence="3 4" key="4">
    <citation type="journal article" date="2011" name="BMC Genomics">
        <title>RNA-Seq improves annotation of protein-coding genes in the cucumber genome.</title>
        <authorList>
            <person name="Li Z."/>
            <person name="Zhang Z."/>
            <person name="Yan P."/>
            <person name="Huang S."/>
            <person name="Fei Z."/>
            <person name="Lin K."/>
        </authorList>
    </citation>
    <scope>NUCLEOTIDE SEQUENCE [LARGE SCALE GENOMIC DNA]</scope>
    <source>
        <strain evidence="4">cv. 9930</strain>
    </source>
</reference>
<dbReference type="OMA" id="MRRINIY"/>
<reference evidence="3 4" key="2">
    <citation type="journal article" date="2009" name="PLoS ONE">
        <title>An integrated genetic and cytogenetic map of the cucumber genome.</title>
        <authorList>
            <person name="Ren Y."/>
            <person name="Zhang Z."/>
            <person name="Liu J."/>
            <person name="Staub J.E."/>
            <person name="Han Y."/>
            <person name="Cheng Z."/>
            <person name="Li X."/>
            <person name="Lu J."/>
            <person name="Miao H."/>
            <person name="Kang H."/>
            <person name="Xie B."/>
            <person name="Gu X."/>
            <person name="Wang X."/>
            <person name="Du Y."/>
            <person name="Jin W."/>
            <person name="Huang S."/>
        </authorList>
    </citation>
    <scope>NUCLEOTIDE SEQUENCE [LARGE SCALE GENOMIC DNA]</scope>
    <source>
        <strain evidence="4">cv. 9930</strain>
    </source>
</reference>
<accession>A0A0A0LCH5</accession>
<reference evidence="3 4" key="3">
    <citation type="journal article" date="2010" name="BMC Genomics">
        <title>Transcriptome sequencing and comparative analysis of cucumber flowers with different sex types.</title>
        <authorList>
            <person name="Guo S."/>
            <person name="Zheng Y."/>
            <person name="Joung J.G."/>
            <person name="Liu S."/>
            <person name="Zhang Z."/>
            <person name="Crasta O.R."/>
            <person name="Sobral B.W."/>
            <person name="Xu Y."/>
            <person name="Huang S."/>
            <person name="Fei Z."/>
        </authorList>
    </citation>
    <scope>NUCLEOTIDE SEQUENCE [LARGE SCALE GENOMIC DNA]</scope>
    <source>
        <strain evidence="4">cv. 9930</strain>
    </source>
</reference>
<protein>
    <recommendedName>
        <fullName evidence="5">Kinesin-like protein</fullName>
    </recommendedName>
</protein>
<evidence type="ECO:0008006" key="5">
    <source>
        <dbReference type="Google" id="ProtNLM"/>
    </source>
</evidence>
<keyword evidence="4" id="KW-1185">Reference proteome</keyword>
<dbReference type="AlphaFoldDB" id="A0A0A0LCH5"/>
<feature type="coiled-coil region" evidence="1">
    <location>
        <begin position="122"/>
        <end position="149"/>
    </location>
</feature>
<evidence type="ECO:0000256" key="2">
    <source>
        <dbReference type="SAM" id="MobiDB-lite"/>
    </source>
</evidence>
<dbReference type="eggNOG" id="ENOG502S15R">
    <property type="taxonomic scope" value="Eukaryota"/>
</dbReference>
<dbReference type="STRING" id="3659.A0A0A0LCH5"/>
<dbReference type="Gramene" id="KGN58397">
    <property type="protein sequence ID" value="KGN58397"/>
    <property type="gene ID" value="Csa_3G636950"/>
</dbReference>
<dbReference type="Proteomes" id="UP000029981">
    <property type="component" value="Chromosome 3"/>
</dbReference>